<keyword evidence="6" id="KW-0503">Monooxygenase</keyword>
<dbReference type="AlphaFoldDB" id="E4Z080"/>
<dbReference type="InterPro" id="IPR036188">
    <property type="entry name" value="FAD/NAD-bd_sf"/>
</dbReference>
<proteinExistence type="inferred from homology"/>
<accession>E4Z080</accession>
<gene>
    <name evidence="8" type="ORF">GSOID_T00023161001</name>
</gene>
<protein>
    <recommendedName>
        <fullName evidence="7">FAD-binding domain-containing protein</fullName>
    </recommendedName>
</protein>
<evidence type="ECO:0000256" key="1">
    <source>
        <dbReference type="ARBA" id="ARBA00001974"/>
    </source>
</evidence>
<sequence>MFDTVCVGAGLIGGVQAALLRRSRHLPRPKVLLTDGARRPSFSSQLTKNIRQIAVNPGSRQLLQDTGAWEKLGNSPWAVNKITVWDSMGHGGLEFEAKHEENPIFHMTEVPAISAAGVDAAEDAGVELMFESKLENIKIPNRFNQAIQDTDYVSFKINESEFETRLLLGCDGANSSVRKAAGLGQLSKNYDQRGFVCTVRAENVADNRTAFQRFLPSGDVIALLPCEEDQLSIVWSCAASKAKMLESLDADELISKINECLVNDETPTLIKTLHNSLSFIPRSIGLKTEMRVDPPRITEILSPTGSFPLGSALATNMVAPRTAILGDAAHRVHPFAGQGANMGWRDVELLTDELERAHLSGIDYTSHLSLSKYEKAALLEHAAFMSGLEGLKQLYKTNATPFVLARNVGTMLVNNNSALKDIFISRAS</sequence>
<evidence type="ECO:0000256" key="4">
    <source>
        <dbReference type="ARBA" id="ARBA00022827"/>
    </source>
</evidence>
<evidence type="ECO:0000256" key="2">
    <source>
        <dbReference type="ARBA" id="ARBA00005349"/>
    </source>
</evidence>
<dbReference type="GO" id="GO:0006744">
    <property type="term" value="P:ubiquinone biosynthetic process"/>
    <property type="evidence" value="ECO:0007669"/>
    <property type="project" value="InterPro"/>
</dbReference>
<organism evidence="8">
    <name type="scientific">Oikopleura dioica</name>
    <name type="common">Tunicate</name>
    <dbReference type="NCBI Taxonomy" id="34765"/>
    <lineage>
        <taxon>Eukaryota</taxon>
        <taxon>Metazoa</taxon>
        <taxon>Chordata</taxon>
        <taxon>Tunicata</taxon>
        <taxon>Appendicularia</taxon>
        <taxon>Copelata</taxon>
        <taxon>Oikopleuridae</taxon>
        <taxon>Oikopleura</taxon>
    </lineage>
</organism>
<keyword evidence="3" id="KW-0285">Flavoprotein</keyword>
<dbReference type="PANTHER" id="PTHR43876:SF7">
    <property type="entry name" value="UBIQUINONE BIOSYNTHESIS MONOOXYGENASE COQ6, MITOCHONDRIAL"/>
    <property type="match status" value="1"/>
</dbReference>
<comment type="cofactor">
    <cofactor evidence="1">
        <name>FAD</name>
        <dbReference type="ChEBI" id="CHEBI:57692"/>
    </cofactor>
</comment>
<dbReference type="EMBL" id="FN656273">
    <property type="protein sequence ID" value="CBY41108.1"/>
    <property type="molecule type" value="Genomic_DNA"/>
</dbReference>
<dbReference type="NCBIfam" id="TIGR01988">
    <property type="entry name" value="Ubi-OHases"/>
    <property type="match status" value="1"/>
</dbReference>
<dbReference type="GO" id="GO:0004497">
    <property type="term" value="F:monooxygenase activity"/>
    <property type="evidence" value="ECO:0007669"/>
    <property type="project" value="UniProtKB-KW"/>
</dbReference>
<dbReference type="InterPro" id="IPR051205">
    <property type="entry name" value="UbiH/COQ6_monooxygenase"/>
</dbReference>
<evidence type="ECO:0000259" key="7">
    <source>
        <dbReference type="Pfam" id="PF01494"/>
    </source>
</evidence>
<feature type="domain" description="FAD-binding" evidence="7">
    <location>
        <begin position="3"/>
        <end position="268"/>
    </location>
</feature>
<dbReference type="GO" id="GO:0071949">
    <property type="term" value="F:FAD binding"/>
    <property type="evidence" value="ECO:0007669"/>
    <property type="project" value="InterPro"/>
</dbReference>
<dbReference type="GO" id="GO:0016705">
    <property type="term" value="F:oxidoreductase activity, acting on paired donors, with incorporation or reduction of molecular oxygen"/>
    <property type="evidence" value="ECO:0007669"/>
    <property type="project" value="InterPro"/>
</dbReference>
<dbReference type="Pfam" id="PF01494">
    <property type="entry name" value="FAD_binding_3"/>
    <property type="match status" value="2"/>
</dbReference>
<dbReference type="InterPro" id="IPR002938">
    <property type="entry name" value="FAD-bd"/>
</dbReference>
<feature type="domain" description="FAD-binding" evidence="7">
    <location>
        <begin position="295"/>
        <end position="354"/>
    </location>
</feature>
<comment type="similarity">
    <text evidence="2">Belongs to the UbiH/COQ6 family.</text>
</comment>
<evidence type="ECO:0000256" key="6">
    <source>
        <dbReference type="ARBA" id="ARBA00023033"/>
    </source>
</evidence>
<dbReference type="InterPro" id="IPR010971">
    <property type="entry name" value="UbiH/COQ6"/>
</dbReference>
<name>E4Z080_OIKDI</name>
<keyword evidence="5" id="KW-0560">Oxidoreductase</keyword>
<dbReference type="GO" id="GO:0005739">
    <property type="term" value="C:mitochondrion"/>
    <property type="evidence" value="ECO:0007669"/>
    <property type="project" value="TreeGrafter"/>
</dbReference>
<dbReference type="PRINTS" id="PR00420">
    <property type="entry name" value="RNGMNOXGNASE"/>
</dbReference>
<dbReference type="SUPFAM" id="SSF51905">
    <property type="entry name" value="FAD/NAD(P)-binding domain"/>
    <property type="match status" value="1"/>
</dbReference>
<evidence type="ECO:0000313" key="8">
    <source>
        <dbReference type="EMBL" id="CBY41108.1"/>
    </source>
</evidence>
<reference evidence="8" key="1">
    <citation type="journal article" date="2010" name="Science">
        <title>Plasticity of animal genome architecture unmasked by rapid evolution of a pelagic tunicate.</title>
        <authorList>
            <person name="Denoeud F."/>
            <person name="Henriet S."/>
            <person name="Mungpakdee S."/>
            <person name="Aury J.M."/>
            <person name="Da Silva C."/>
            <person name="Brinkmann H."/>
            <person name="Mikhaleva J."/>
            <person name="Olsen L.C."/>
            <person name="Jubin C."/>
            <person name="Canestro C."/>
            <person name="Bouquet J.M."/>
            <person name="Danks G."/>
            <person name="Poulain J."/>
            <person name="Campsteijn C."/>
            <person name="Adamski M."/>
            <person name="Cross I."/>
            <person name="Yadetie F."/>
            <person name="Muffato M."/>
            <person name="Louis A."/>
            <person name="Butcher S."/>
            <person name="Tsagkogeorga G."/>
            <person name="Konrad A."/>
            <person name="Singh S."/>
            <person name="Jensen M.F."/>
            <person name="Cong E.H."/>
            <person name="Eikeseth-Otteraa H."/>
            <person name="Noel B."/>
            <person name="Anthouard V."/>
            <person name="Porcel B.M."/>
            <person name="Kachouri-Lafond R."/>
            <person name="Nishino A."/>
            <person name="Ugolini M."/>
            <person name="Chourrout P."/>
            <person name="Nishida H."/>
            <person name="Aasland R."/>
            <person name="Huzurbazar S."/>
            <person name="Westhof E."/>
            <person name="Delsuc F."/>
            <person name="Lehrach H."/>
            <person name="Reinhardt R."/>
            <person name="Weissenbach J."/>
            <person name="Roy S.W."/>
            <person name="Artiguenave F."/>
            <person name="Postlethwait J.H."/>
            <person name="Manak J.R."/>
            <person name="Thompson E.M."/>
            <person name="Jaillon O."/>
            <person name="Du Pasquier L."/>
            <person name="Boudinot P."/>
            <person name="Liberles D.A."/>
            <person name="Volff J.N."/>
            <person name="Philippe H."/>
            <person name="Lenhard B."/>
            <person name="Roest Crollius H."/>
            <person name="Wincker P."/>
            <person name="Chourrout D."/>
        </authorList>
    </citation>
    <scope>NUCLEOTIDE SEQUENCE [LARGE SCALE GENOMIC DNA]</scope>
</reference>
<keyword evidence="4" id="KW-0274">FAD</keyword>
<dbReference type="PANTHER" id="PTHR43876">
    <property type="entry name" value="UBIQUINONE BIOSYNTHESIS MONOOXYGENASE COQ6, MITOCHONDRIAL"/>
    <property type="match status" value="1"/>
</dbReference>
<evidence type="ECO:0000256" key="5">
    <source>
        <dbReference type="ARBA" id="ARBA00023002"/>
    </source>
</evidence>
<evidence type="ECO:0000256" key="3">
    <source>
        <dbReference type="ARBA" id="ARBA00022630"/>
    </source>
</evidence>
<dbReference type="Gene3D" id="3.50.50.60">
    <property type="entry name" value="FAD/NAD(P)-binding domain"/>
    <property type="match status" value="2"/>
</dbReference>
<dbReference type="Proteomes" id="UP000011014">
    <property type="component" value="Unassembled WGS sequence"/>
</dbReference>